<reference evidence="5" key="1">
    <citation type="submission" date="2025-08" db="UniProtKB">
        <authorList>
            <consortium name="RefSeq"/>
        </authorList>
    </citation>
    <scope>IDENTIFICATION</scope>
    <source>
        <tissue evidence="5">Gonad</tissue>
    </source>
</reference>
<feature type="region of interest" description="Disordered" evidence="1">
    <location>
        <begin position="131"/>
        <end position="167"/>
    </location>
</feature>
<dbReference type="Pfam" id="PF00531">
    <property type="entry name" value="Death"/>
    <property type="match status" value="1"/>
</dbReference>
<dbReference type="GO" id="GO:0007165">
    <property type="term" value="P:signal transduction"/>
    <property type="evidence" value="ECO:0007669"/>
    <property type="project" value="InterPro"/>
</dbReference>
<evidence type="ECO:0000259" key="2">
    <source>
        <dbReference type="PROSITE" id="PS50017"/>
    </source>
</evidence>
<evidence type="ECO:0000259" key="3">
    <source>
        <dbReference type="PROSITE" id="PS51145"/>
    </source>
</evidence>
<dbReference type="SUPFAM" id="SSF47986">
    <property type="entry name" value="DEATH domain"/>
    <property type="match status" value="1"/>
</dbReference>
<dbReference type="SMART" id="SM00005">
    <property type="entry name" value="DEATH"/>
    <property type="match status" value="1"/>
</dbReference>
<dbReference type="PANTHER" id="PTHR15077">
    <property type="entry name" value="FAS-ASSOCIATING DEATH DOMAIN-CONTAINING PROTEIN FADD"/>
    <property type="match status" value="1"/>
</dbReference>
<protein>
    <submittedName>
        <fullName evidence="5">Ankyrin-3-like</fullName>
    </submittedName>
</protein>
<proteinExistence type="predicted"/>
<gene>
    <name evidence="5" type="primary">LOC109485372</name>
</gene>
<dbReference type="InterPro" id="IPR000488">
    <property type="entry name" value="Death_dom"/>
</dbReference>
<dbReference type="Proteomes" id="UP000515135">
    <property type="component" value="Unplaced"/>
</dbReference>
<dbReference type="Pfam" id="PF00791">
    <property type="entry name" value="ZU5"/>
    <property type="match status" value="2"/>
</dbReference>
<dbReference type="Gene3D" id="1.10.533.10">
    <property type="entry name" value="Death Domain, Fas"/>
    <property type="match status" value="1"/>
</dbReference>
<name>A0A6P5A4S9_BRABE</name>
<dbReference type="AlphaFoldDB" id="A0A6P5A4S9"/>
<dbReference type="KEGG" id="bbel:109485372"/>
<dbReference type="Gene3D" id="2.60.220.30">
    <property type="match status" value="3"/>
</dbReference>
<dbReference type="GeneID" id="109485372"/>
<evidence type="ECO:0000256" key="1">
    <source>
        <dbReference type="SAM" id="MobiDB-lite"/>
    </source>
</evidence>
<sequence length="677" mass="75689">MGPEGGELRTAPCTVSVPPEAVTMETEITCQVINPNDVTLPLKDGEMLVSDIIELGPHGTTFHQPVTVQMQYNNKSSSGATEVVVWVTDDRTQWMKLETTKENGNRVAVSVDHSFIFAVVSQLEQDSFTASTKESTITSSTQPALPTTSPYSRKMGPEGGELRTTPCTVSVPPGAVTMETEITCQVINPNDVTLPLKDGEMLVSDIIELGPHGTTFHQPVTVQMQYNNKSSSGATEVVWVTEDRSQWTELETSKNGEDRVAVSVDHFSIFAVISRPKQDQFRVPIGGFTLTSSTQPAVQISFPEQAVNTETRVTVQVQEIRKEAVEELKAQDESFRSVVSTSPIVRVEIVSDDADSEVQFHKPVTVRVPHPQHYMNIQHEGPTKLRVMSCEEGTEDWMEVTGDSIKEVTEEVVEFEVTHFSSLIVILVKDDLGNTEPLGPILLQQVCQWLQQLPVQFILLQREGNENEFVVECTISGSVEERRHELMGEGYKSPLPSGTVRLFEGQEVEIRISGNVAPFGMENNRKQQITFHSQNYNRLHMQVMALKDVQQNSLDGKGYVEFHALPRVEVEKHKLESEITRLKRSARVEKYFYFIKEKVSTDWKNLAFHLGLPDPDIGNIAGKNPDDKSRCMDMLQEWKKKKGDAATIEVLMEALSEAGLQSVVDGLKKRFLDIGWF</sequence>
<dbReference type="PANTHER" id="PTHR15077:SF9">
    <property type="entry name" value="C-TERMINAL OF ROC (COR) DOMAIN-CONTAINING PROTEIN"/>
    <property type="match status" value="1"/>
</dbReference>
<dbReference type="FunFam" id="1.10.533.10:FF:000095">
    <property type="entry name" value="Predicted protein"/>
    <property type="match status" value="1"/>
</dbReference>
<dbReference type="InterPro" id="IPR016729">
    <property type="entry name" value="FADD"/>
</dbReference>
<dbReference type="PROSITE" id="PS51145">
    <property type="entry name" value="ZU5"/>
    <property type="match status" value="2"/>
</dbReference>
<dbReference type="SMART" id="SM00218">
    <property type="entry name" value="ZU5"/>
    <property type="match status" value="1"/>
</dbReference>
<dbReference type="OrthoDB" id="676979at2759"/>
<dbReference type="InterPro" id="IPR000906">
    <property type="entry name" value="ZU5_dom"/>
</dbReference>
<evidence type="ECO:0000313" key="5">
    <source>
        <dbReference type="RefSeq" id="XP_019644488.1"/>
    </source>
</evidence>
<dbReference type="CDD" id="cd01670">
    <property type="entry name" value="Death"/>
    <property type="match status" value="1"/>
</dbReference>
<feature type="domain" description="ZU5" evidence="3">
    <location>
        <begin position="1"/>
        <end position="123"/>
    </location>
</feature>
<feature type="domain" description="ZU5" evidence="3">
    <location>
        <begin position="149"/>
        <end position="276"/>
    </location>
</feature>
<dbReference type="PROSITE" id="PS50017">
    <property type="entry name" value="DEATH_DOMAIN"/>
    <property type="match status" value="1"/>
</dbReference>
<feature type="domain" description="Death" evidence="2">
    <location>
        <begin position="588"/>
        <end position="671"/>
    </location>
</feature>
<keyword evidence="4" id="KW-1185">Reference proteome</keyword>
<evidence type="ECO:0000313" key="4">
    <source>
        <dbReference type="Proteomes" id="UP000515135"/>
    </source>
</evidence>
<feature type="compositionally biased region" description="Polar residues" evidence="1">
    <location>
        <begin position="131"/>
        <end position="151"/>
    </location>
</feature>
<dbReference type="RefSeq" id="XP_019644488.1">
    <property type="nucleotide sequence ID" value="XM_019788929.1"/>
</dbReference>
<organism evidence="4 5">
    <name type="scientific">Branchiostoma belcheri</name>
    <name type="common">Amphioxus</name>
    <dbReference type="NCBI Taxonomy" id="7741"/>
    <lineage>
        <taxon>Eukaryota</taxon>
        <taxon>Metazoa</taxon>
        <taxon>Chordata</taxon>
        <taxon>Cephalochordata</taxon>
        <taxon>Leptocardii</taxon>
        <taxon>Amphioxiformes</taxon>
        <taxon>Branchiostomatidae</taxon>
        <taxon>Branchiostoma</taxon>
    </lineage>
</organism>
<accession>A0A6P5A4S9</accession>
<dbReference type="InterPro" id="IPR011029">
    <property type="entry name" value="DEATH-like_dom_sf"/>
</dbReference>